<dbReference type="Pfam" id="PF06766">
    <property type="entry name" value="Hydrophobin_2"/>
    <property type="match status" value="1"/>
</dbReference>
<sequence>MKTSVILLAVFGGLTASSPLVAPRDMSICNAIQQRQCCDFDVDGILDGNCESPSSTPKDMKDFSEICSKTGKAAACCILSVVGEGLVCGRP</sequence>
<keyword evidence="2" id="KW-1015">Disulfide bond</keyword>
<keyword evidence="3" id="KW-0732">Signal</keyword>
<dbReference type="InterPro" id="IPR010636">
    <property type="entry name" value="Class_II_hydrophobin"/>
</dbReference>
<dbReference type="InterPro" id="IPR036686">
    <property type="entry name" value="Class_II_Hydrophobin_sf"/>
</dbReference>
<dbReference type="AlphaFoldDB" id="A0A1L7X744"/>
<dbReference type="PANTHER" id="PTHR42341:SF1">
    <property type="entry name" value="HYDROPHOBIN"/>
    <property type="match status" value="1"/>
</dbReference>
<dbReference type="OrthoDB" id="4500971at2759"/>
<evidence type="ECO:0000313" key="5">
    <source>
        <dbReference type="Proteomes" id="UP000184330"/>
    </source>
</evidence>
<gene>
    <name evidence="4" type="ORF">PAC_10741</name>
</gene>
<dbReference type="EMBL" id="FJOG01000017">
    <property type="protein sequence ID" value="CZR60845.1"/>
    <property type="molecule type" value="Genomic_DNA"/>
</dbReference>
<evidence type="ECO:0000313" key="4">
    <source>
        <dbReference type="EMBL" id="CZR60845.1"/>
    </source>
</evidence>
<dbReference type="SUPFAM" id="SSF101751">
    <property type="entry name" value="Hydrophobin II, HfbII"/>
    <property type="match status" value="1"/>
</dbReference>
<comment type="similarity">
    <text evidence="1">Belongs to the cerato-ulmin hydrophobin family.</text>
</comment>
<name>A0A1L7X744_9HELO</name>
<keyword evidence="5" id="KW-1185">Reference proteome</keyword>
<proteinExistence type="inferred from homology"/>
<dbReference type="CDD" id="cd23508">
    <property type="entry name" value="hydrophobin_II"/>
    <property type="match status" value="1"/>
</dbReference>
<dbReference type="GO" id="GO:0005576">
    <property type="term" value="C:extracellular region"/>
    <property type="evidence" value="ECO:0007669"/>
    <property type="project" value="InterPro"/>
</dbReference>
<feature type="signal peptide" evidence="3">
    <location>
        <begin position="1"/>
        <end position="16"/>
    </location>
</feature>
<accession>A0A1L7X744</accession>
<evidence type="ECO:0000256" key="1">
    <source>
        <dbReference type="ARBA" id="ARBA00009576"/>
    </source>
</evidence>
<evidence type="ECO:0000256" key="3">
    <source>
        <dbReference type="SAM" id="SignalP"/>
    </source>
</evidence>
<dbReference type="PANTHER" id="PTHR42341">
    <property type="entry name" value="HYDROPHOBIN"/>
    <property type="match status" value="1"/>
</dbReference>
<organism evidence="4 5">
    <name type="scientific">Phialocephala subalpina</name>
    <dbReference type="NCBI Taxonomy" id="576137"/>
    <lineage>
        <taxon>Eukaryota</taxon>
        <taxon>Fungi</taxon>
        <taxon>Dikarya</taxon>
        <taxon>Ascomycota</taxon>
        <taxon>Pezizomycotina</taxon>
        <taxon>Leotiomycetes</taxon>
        <taxon>Helotiales</taxon>
        <taxon>Mollisiaceae</taxon>
        <taxon>Phialocephala</taxon>
        <taxon>Phialocephala fortinii species complex</taxon>
    </lineage>
</organism>
<feature type="chain" id="PRO_5013154509" evidence="3">
    <location>
        <begin position="17"/>
        <end position="91"/>
    </location>
</feature>
<dbReference type="STRING" id="576137.A0A1L7X744"/>
<evidence type="ECO:0000256" key="2">
    <source>
        <dbReference type="ARBA" id="ARBA00023157"/>
    </source>
</evidence>
<protein>
    <submittedName>
        <fullName evidence="4">Uncharacterized protein</fullName>
    </submittedName>
</protein>
<dbReference type="Proteomes" id="UP000184330">
    <property type="component" value="Unassembled WGS sequence"/>
</dbReference>
<reference evidence="4 5" key="1">
    <citation type="submission" date="2016-03" db="EMBL/GenBank/DDBJ databases">
        <authorList>
            <person name="Ploux O."/>
        </authorList>
    </citation>
    <scope>NUCLEOTIDE SEQUENCE [LARGE SCALE GENOMIC DNA]</scope>
    <source>
        <strain evidence="4 5">UAMH 11012</strain>
    </source>
</reference>
<dbReference type="Gene3D" id="3.20.120.10">
    <property type="entry name" value="Hydrophobin"/>
    <property type="match status" value="1"/>
</dbReference>